<organism evidence="2 3">
    <name type="scientific">Punica granatum</name>
    <name type="common">Pomegranate</name>
    <dbReference type="NCBI Taxonomy" id="22663"/>
    <lineage>
        <taxon>Eukaryota</taxon>
        <taxon>Viridiplantae</taxon>
        <taxon>Streptophyta</taxon>
        <taxon>Embryophyta</taxon>
        <taxon>Tracheophyta</taxon>
        <taxon>Spermatophyta</taxon>
        <taxon>Magnoliopsida</taxon>
        <taxon>eudicotyledons</taxon>
        <taxon>Gunneridae</taxon>
        <taxon>Pentapetalae</taxon>
        <taxon>rosids</taxon>
        <taxon>malvids</taxon>
        <taxon>Myrtales</taxon>
        <taxon>Lythraceae</taxon>
        <taxon>Punica</taxon>
    </lineage>
</organism>
<reference evidence="2 3" key="1">
    <citation type="submission" date="2017-11" db="EMBL/GenBank/DDBJ databases">
        <title>De-novo sequencing of pomegranate (Punica granatum L.) genome.</title>
        <authorList>
            <person name="Akparov Z."/>
            <person name="Amiraslanov A."/>
            <person name="Hajiyeva S."/>
            <person name="Abbasov M."/>
            <person name="Kaur K."/>
            <person name="Hamwieh A."/>
            <person name="Solovyev V."/>
            <person name="Salamov A."/>
            <person name="Braich B."/>
            <person name="Kosarev P."/>
            <person name="Mahmoud A."/>
            <person name="Hajiyev E."/>
            <person name="Babayeva S."/>
            <person name="Izzatullayeva V."/>
            <person name="Mammadov A."/>
            <person name="Mammadov A."/>
            <person name="Sharifova S."/>
            <person name="Ojaghi J."/>
            <person name="Eynullazada K."/>
            <person name="Bayramov B."/>
            <person name="Abdulazimova A."/>
            <person name="Shahmuradov I."/>
        </authorList>
    </citation>
    <scope>NUCLEOTIDE SEQUENCE [LARGE SCALE GENOMIC DNA]</scope>
    <source>
        <strain evidence="3">cv. AG2017</strain>
        <tissue evidence="2">Leaf</tissue>
    </source>
</reference>
<proteinExistence type="inferred from homology"/>
<dbReference type="PANTHER" id="PTHR31807:SF2">
    <property type="entry name" value="PROTEIN SNOWY COTYLEDON 3"/>
    <property type="match status" value="1"/>
</dbReference>
<dbReference type="OrthoDB" id="1924320at2759"/>
<dbReference type="InterPro" id="IPR007573">
    <property type="entry name" value="QWRF"/>
</dbReference>
<dbReference type="PANTHER" id="PTHR31807">
    <property type="entry name" value="AUGMIN FAMILY MEMBER"/>
    <property type="match status" value="1"/>
</dbReference>
<keyword evidence="3" id="KW-1185">Reference proteome</keyword>
<dbReference type="EMBL" id="PGOL01000363">
    <property type="protein sequence ID" value="PKI71640.1"/>
    <property type="molecule type" value="Genomic_DNA"/>
</dbReference>
<dbReference type="AlphaFoldDB" id="A0A2I0KTI0"/>
<dbReference type="GO" id="GO:0005880">
    <property type="term" value="C:nuclear microtubule"/>
    <property type="evidence" value="ECO:0007669"/>
    <property type="project" value="TreeGrafter"/>
</dbReference>
<dbReference type="Proteomes" id="UP000233551">
    <property type="component" value="Unassembled WGS sequence"/>
</dbReference>
<sequence length="665" mass="71705">MMVAASAAIPDPPPATPSPSRARSLTQPPNPPALSSAPTPTAYPRKPKSKNVPSRYLSPSPSTSTTNCSTATTATTTTTSSSTSSRRFASPLLSRSTNSAPSPSPAQKRAQSVDRRRPGTARSTTPVPSGNSGGGEVSAAAKLLITSTRSLSVSFQGEAFSLPVSKAKKAATPERRRATLTPVRDQSENSKPVDQHTHRWPARTRQANSSSNVNSFSRSVDYSRISDEKRKLIGFGSGNLSKLLQHSMIEEGSNGRRMSFDGRLSLDLGKVEFLKGIPQPPDTNSLNESSANCDLTTSDTDSVSSGSTNGVQDCGGITKPKSVPRGIVVSARFWQETNSRLRRLQDPGSPLSTSPGSRIAGIPNKLSQSKRFSSDSPLGSSRTMASPVRGATRPASPSKMWASTASSPSRGISSPSRVRPSSGNLNGNSCSMPSILSFSMDVRRGKMGEDRIFEAHLLRLLYNQYLQWRFVNARADAAFSVQRLSAEKNLWNAWVTISELQHTVILKRMKLLLLRQKLKLTAILKGQIAYLDEWSLLEKEHTSSFLGATEALQASTLRLPVIGKATADVQNLKDAIGSAVDVMQAMASSICSLSSKLGKHDRSRTVDRQVEDMNSLVAELVNVSVKERLSLDQCRDFLSGLATLQVKDCSLRTHVLQLHRVLPTP</sequence>
<dbReference type="GO" id="GO:0005737">
    <property type="term" value="C:cytoplasm"/>
    <property type="evidence" value="ECO:0007669"/>
    <property type="project" value="TreeGrafter"/>
</dbReference>
<dbReference type="GeneID" id="116205209"/>
<gene>
    <name evidence="2" type="ORF">CRG98_007963</name>
</gene>
<name>A0A2I0KTI0_PUNGR</name>
<evidence type="ECO:0000313" key="2">
    <source>
        <dbReference type="EMBL" id="PKI71640.1"/>
    </source>
</evidence>
<evidence type="ECO:0000256" key="1">
    <source>
        <dbReference type="ARBA" id="ARBA00010016"/>
    </source>
</evidence>
<dbReference type="STRING" id="22663.A0A2I0KTI0"/>
<dbReference type="GO" id="GO:0051225">
    <property type="term" value="P:spindle assembly"/>
    <property type="evidence" value="ECO:0007669"/>
    <property type="project" value="TreeGrafter"/>
</dbReference>
<protein>
    <submittedName>
        <fullName evidence="2">Uncharacterized protein</fullName>
    </submittedName>
</protein>
<accession>A0A2I0KTI0</accession>
<comment type="similarity">
    <text evidence="1">Belongs to the QWRF family.</text>
</comment>
<evidence type="ECO:0000313" key="3">
    <source>
        <dbReference type="Proteomes" id="UP000233551"/>
    </source>
</evidence>
<comment type="caution">
    <text evidence="2">The sequence shown here is derived from an EMBL/GenBank/DDBJ whole genome shotgun (WGS) entry which is preliminary data.</text>
</comment>
<dbReference type="GO" id="GO:0008017">
    <property type="term" value="F:microtubule binding"/>
    <property type="evidence" value="ECO:0007669"/>
    <property type="project" value="TreeGrafter"/>
</dbReference>
<dbReference type="Pfam" id="PF04484">
    <property type="entry name" value="QWRF"/>
    <property type="match status" value="1"/>
</dbReference>